<comment type="similarity">
    <text evidence="1">Belongs to the SNF8 family.</text>
</comment>
<dbReference type="Gene3D" id="1.10.10.10">
    <property type="entry name" value="Winged helix-like DNA-binding domain superfamily/Winged helix DNA-binding domain"/>
    <property type="match status" value="2"/>
</dbReference>
<dbReference type="EMBL" id="CP143786">
    <property type="protein sequence ID" value="WVN87797.1"/>
    <property type="molecule type" value="Genomic_DNA"/>
</dbReference>
<dbReference type="Gene3D" id="6.10.140.180">
    <property type="match status" value="1"/>
</dbReference>
<name>A0AAJ8M1N1_9TREE</name>
<dbReference type="PANTHER" id="PTHR12806">
    <property type="entry name" value="EAP30 SUBUNIT OF ELL COMPLEX"/>
    <property type="match status" value="1"/>
</dbReference>
<dbReference type="GO" id="GO:0043328">
    <property type="term" value="P:protein transport to vacuole involved in ubiquitin-dependent protein catabolic process via the multivesicular body sorting pathway"/>
    <property type="evidence" value="ECO:0007669"/>
    <property type="project" value="TreeGrafter"/>
</dbReference>
<reference evidence="3" key="1">
    <citation type="submission" date="2016-06" db="EMBL/GenBank/DDBJ databases">
        <authorList>
            <person name="Cuomo C."/>
            <person name="Litvintseva A."/>
            <person name="Heitman J."/>
            <person name="Chen Y."/>
            <person name="Sun S."/>
            <person name="Springer D."/>
            <person name="Dromer F."/>
            <person name="Young S."/>
            <person name="Zeng Q."/>
            <person name="Chapman S."/>
            <person name="Gujja S."/>
            <person name="Saif S."/>
            <person name="Birren B."/>
        </authorList>
    </citation>
    <scope>NUCLEOTIDE SEQUENCE</scope>
    <source>
        <strain evidence="3">CBS 7841</strain>
    </source>
</reference>
<dbReference type="Proteomes" id="UP000094043">
    <property type="component" value="Chromosome 3"/>
</dbReference>
<evidence type="ECO:0000256" key="1">
    <source>
        <dbReference type="ARBA" id="ARBA00009834"/>
    </source>
</evidence>
<dbReference type="InterPro" id="IPR036388">
    <property type="entry name" value="WH-like_DNA-bd_sf"/>
</dbReference>
<dbReference type="InterPro" id="IPR036390">
    <property type="entry name" value="WH_DNA-bd_sf"/>
</dbReference>
<dbReference type="InterPro" id="IPR016689">
    <property type="entry name" value="ESCRT-2_cplx_Snf8"/>
</dbReference>
<dbReference type="GO" id="GO:0000814">
    <property type="term" value="C:ESCRT II complex"/>
    <property type="evidence" value="ECO:0007669"/>
    <property type="project" value="InterPro"/>
</dbReference>
<dbReference type="Pfam" id="PF04157">
    <property type="entry name" value="EAP30"/>
    <property type="match status" value="1"/>
</dbReference>
<organism evidence="3 4">
    <name type="scientific">Cryptococcus depauperatus CBS 7841</name>
    <dbReference type="NCBI Taxonomy" id="1295531"/>
    <lineage>
        <taxon>Eukaryota</taxon>
        <taxon>Fungi</taxon>
        <taxon>Dikarya</taxon>
        <taxon>Basidiomycota</taxon>
        <taxon>Agaricomycotina</taxon>
        <taxon>Tremellomycetes</taxon>
        <taxon>Tremellales</taxon>
        <taxon>Cryptococcaceae</taxon>
        <taxon>Cryptococcus</taxon>
    </lineage>
</organism>
<dbReference type="InterPro" id="IPR040608">
    <property type="entry name" value="Snf8/Vps36"/>
</dbReference>
<gene>
    <name evidence="3" type="ORF">L203_102992</name>
</gene>
<keyword evidence="4" id="KW-1185">Reference proteome</keyword>
<sequence length="296" mass="32029">MSGHKITSKIPFTISFLLLPLCPANMRKGAGIVGLSRQSATTSSYSSLSNSLTSSQLDNLNASLTSFREALVKFASKHRADIRKDPAFRHKFQKMCAAIGVDPLAVGPGNGGSSRGWWSEVLGIGEWEYELAVQVVDVCVSTRHENGGVIEVNDLIRRVGRLRSGGLSHLPLSGEAKSYTRLEDDGQITSQDILRVLKLLHPLHAGYTVHHPTSSSTYIRTIPRSLDTDQSTLLAIAATTGGRLHPRIVKAQTGWADTRIKTAMEGCVMREGLGWVDKQGEGAVVWIIAAVNFAEG</sequence>
<evidence type="ECO:0000313" key="3">
    <source>
        <dbReference type="EMBL" id="WVN87797.1"/>
    </source>
</evidence>
<reference evidence="3" key="3">
    <citation type="submission" date="2024-01" db="EMBL/GenBank/DDBJ databases">
        <authorList>
            <person name="Coelho M.A."/>
            <person name="David-Palma M."/>
            <person name="Shea T."/>
            <person name="Sun S."/>
            <person name="Cuomo C.A."/>
            <person name="Heitman J."/>
        </authorList>
    </citation>
    <scope>NUCLEOTIDE SEQUENCE</scope>
    <source>
        <strain evidence="3">CBS 7841</strain>
    </source>
</reference>
<feature type="signal peptide" evidence="2">
    <location>
        <begin position="1"/>
        <end position="26"/>
    </location>
</feature>
<proteinExistence type="inferred from homology"/>
<accession>A0AAJ8M1N1</accession>
<protein>
    <recommendedName>
        <fullName evidence="5">ESCRT-II complex subunit VPS22</fullName>
    </recommendedName>
</protein>
<dbReference type="SUPFAM" id="SSF46785">
    <property type="entry name" value="Winged helix' DNA-binding domain"/>
    <property type="match status" value="2"/>
</dbReference>
<feature type="chain" id="PRO_5042467199" description="ESCRT-II complex subunit VPS22" evidence="2">
    <location>
        <begin position="27"/>
        <end position="296"/>
    </location>
</feature>
<keyword evidence="2" id="KW-0732">Signal</keyword>
<evidence type="ECO:0000256" key="2">
    <source>
        <dbReference type="SAM" id="SignalP"/>
    </source>
</evidence>
<reference evidence="3" key="2">
    <citation type="journal article" date="2022" name="Elife">
        <title>Obligate sexual reproduction of a homothallic fungus closely related to the Cryptococcus pathogenic species complex.</title>
        <authorList>
            <person name="Passer A.R."/>
            <person name="Clancey S.A."/>
            <person name="Shea T."/>
            <person name="David-Palma M."/>
            <person name="Averette A.F."/>
            <person name="Boekhout T."/>
            <person name="Porcel B.M."/>
            <person name="Nowrousian M."/>
            <person name="Cuomo C.A."/>
            <person name="Sun S."/>
            <person name="Heitman J."/>
            <person name="Coelho M.A."/>
        </authorList>
    </citation>
    <scope>NUCLEOTIDE SEQUENCE</scope>
    <source>
        <strain evidence="3">CBS 7841</strain>
    </source>
</reference>
<dbReference type="PANTHER" id="PTHR12806:SF0">
    <property type="entry name" value="VACUOLAR-SORTING PROTEIN SNF8"/>
    <property type="match status" value="1"/>
</dbReference>
<evidence type="ECO:0008006" key="5">
    <source>
        <dbReference type="Google" id="ProtNLM"/>
    </source>
</evidence>
<dbReference type="GeneID" id="91087203"/>
<dbReference type="KEGG" id="cdep:91087203"/>
<evidence type="ECO:0000313" key="4">
    <source>
        <dbReference type="Proteomes" id="UP000094043"/>
    </source>
</evidence>
<dbReference type="AlphaFoldDB" id="A0AAJ8M1N1"/>
<dbReference type="RefSeq" id="XP_066068497.1">
    <property type="nucleotide sequence ID" value="XM_066212400.1"/>
</dbReference>